<feature type="region of interest" description="Disordered" evidence="2">
    <location>
        <begin position="238"/>
        <end position="261"/>
    </location>
</feature>
<dbReference type="GeneID" id="91086517"/>
<feature type="compositionally biased region" description="Basic and acidic residues" evidence="2">
    <location>
        <begin position="252"/>
        <end position="261"/>
    </location>
</feature>
<dbReference type="InterPro" id="IPR036887">
    <property type="entry name" value="HTH_APSES_sf"/>
</dbReference>
<dbReference type="PROSITE" id="PS51299">
    <property type="entry name" value="HTH_APSES"/>
    <property type="match status" value="1"/>
</dbReference>
<feature type="region of interest" description="Disordered" evidence="2">
    <location>
        <begin position="330"/>
        <end position="382"/>
    </location>
</feature>
<feature type="compositionally biased region" description="Polar residues" evidence="2">
    <location>
        <begin position="1057"/>
        <end position="1066"/>
    </location>
</feature>
<feature type="compositionally biased region" description="Low complexity" evidence="2">
    <location>
        <begin position="1073"/>
        <end position="1121"/>
    </location>
</feature>
<evidence type="ECO:0000313" key="5">
    <source>
        <dbReference type="Proteomes" id="UP000094043"/>
    </source>
</evidence>
<keyword evidence="5" id="KW-1185">Reference proteome</keyword>
<dbReference type="GO" id="GO:0003677">
    <property type="term" value="F:DNA binding"/>
    <property type="evidence" value="ECO:0007669"/>
    <property type="project" value="InterPro"/>
</dbReference>
<reference evidence="4" key="2">
    <citation type="journal article" date="2022" name="Elife">
        <title>Obligate sexual reproduction of a homothallic fungus closely related to the Cryptococcus pathogenic species complex.</title>
        <authorList>
            <person name="Passer A.R."/>
            <person name="Clancey S.A."/>
            <person name="Shea T."/>
            <person name="David-Palma M."/>
            <person name="Averette A.F."/>
            <person name="Boekhout T."/>
            <person name="Porcel B.M."/>
            <person name="Nowrousian M."/>
            <person name="Cuomo C.A."/>
            <person name="Sun S."/>
            <person name="Heitman J."/>
            <person name="Coelho M.A."/>
        </authorList>
    </citation>
    <scope>NUCLEOTIDE SEQUENCE</scope>
    <source>
        <strain evidence="4">CBS 7841</strain>
    </source>
</reference>
<dbReference type="Proteomes" id="UP000094043">
    <property type="component" value="Chromosome 3"/>
</dbReference>
<dbReference type="RefSeq" id="XP_066067829.1">
    <property type="nucleotide sequence ID" value="XM_066211732.1"/>
</dbReference>
<feature type="region of interest" description="Disordered" evidence="2">
    <location>
        <begin position="491"/>
        <end position="510"/>
    </location>
</feature>
<feature type="region of interest" description="Disordered" evidence="2">
    <location>
        <begin position="655"/>
        <end position="687"/>
    </location>
</feature>
<feature type="domain" description="HTH APSES-type" evidence="3">
    <location>
        <begin position="1141"/>
        <end position="1261"/>
    </location>
</feature>
<organism evidence="4 5">
    <name type="scientific">Cryptococcus depauperatus CBS 7841</name>
    <dbReference type="NCBI Taxonomy" id="1295531"/>
    <lineage>
        <taxon>Eukaryota</taxon>
        <taxon>Fungi</taxon>
        <taxon>Dikarya</taxon>
        <taxon>Basidiomycota</taxon>
        <taxon>Agaricomycotina</taxon>
        <taxon>Tremellomycetes</taxon>
        <taxon>Tremellales</taxon>
        <taxon>Cryptococcaceae</taxon>
        <taxon>Cryptococcus</taxon>
    </lineage>
</organism>
<keyword evidence="1" id="KW-0175">Coiled coil</keyword>
<dbReference type="Gene3D" id="3.10.260.10">
    <property type="entry name" value="Transcription regulator HTH, APSES-type DNA-binding domain"/>
    <property type="match status" value="1"/>
</dbReference>
<proteinExistence type="predicted"/>
<name>A0AAJ8JRJ9_9TREE</name>
<evidence type="ECO:0000256" key="1">
    <source>
        <dbReference type="SAM" id="Coils"/>
    </source>
</evidence>
<feature type="region of interest" description="Disordered" evidence="2">
    <location>
        <begin position="1043"/>
        <end position="1121"/>
    </location>
</feature>
<feature type="compositionally biased region" description="Basic residues" evidence="2">
    <location>
        <begin position="239"/>
        <end position="251"/>
    </location>
</feature>
<feature type="compositionally biased region" description="Polar residues" evidence="2">
    <location>
        <begin position="8"/>
        <end position="22"/>
    </location>
</feature>
<evidence type="ECO:0000313" key="4">
    <source>
        <dbReference type="EMBL" id="WVN87129.1"/>
    </source>
</evidence>
<dbReference type="KEGG" id="cdep:91086517"/>
<dbReference type="EMBL" id="CP143786">
    <property type="protein sequence ID" value="WVN87129.1"/>
    <property type="molecule type" value="Genomic_DNA"/>
</dbReference>
<feature type="region of interest" description="Disordered" evidence="2">
    <location>
        <begin position="279"/>
        <end position="299"/>
    </location>
</feature>
<evidence type="ECO:0000259" key="3">
    <source>
        <dbReference type="PROSITE" id="PS51299"/>
    </source>
</evidence>
<sequence length="1405" mass="150358">MARPIRPTPTSATPIAGASTSLRSSTRYRPSASSSATPSTPASTPGPSTPQSDGIGARGNGRESLRKSFQVEAKAHGLRSTGSAIERQPCPFPAQWGGRANCGIAEDDEADEVLMGTLSAIAFYENRALSAEEIAYTCFQQGWLRQPSAAIEPATLINNAIRSYVRRCEKSNRHCLLAKHQLAGSVVESVLEVALHPNAFEGSIRPKGTVWYLSSGAGAGTGKCKWKSPFEGLEIPKIPPRRPVSKKKELKQKKELTKAKGKDKPLALVKIKLVVGENGEDCTERSSRSRSRSMSLGKENVMKKVKEEIPTAIAPIPINKRVADHKLRELVDSSSDSDSSDSDQDILPSSRLRMPRSMRKGPPPPLIIHGSPRAHGPNRPPPHSPFTNHLFYSPSLSSNNIFATPHMSPFPSHSLDNTTWTAHHDCRQRFDSSCSSSDDEVTDPEWGLVSDILVKESVDDNKPSWALEEEAKVKEATDALKVLFPLEDPDEETMSLGSAFEPTKPEMRPNGMDSPILSEPTSNATSATARAALGNKLKAIDAGGLSFNAWVANSSPIPSPKARPLKSFHAYPQSDFSPAQHFSKLHESFDPEVADIDDGQWLDESGELPVKAEDTLSDVDIGSTIDEMASPEHDRRLHTALWAQEASATICVKSEPEDFPTPSSIEDEPLHCSRESMTPSYSTSESPDYDEYGHVYNANEVIVGPESVSIDELDGWLPGAVHVRTPHRIRTGKGKKEKTDAMKLGTWGGIGVGSAAKRTSRTSAFSARRRKSKSCCIKERLMTPESDRGDKSVVCEVEVDDAIGTEDLEKARVEAEKREEQHRKACKEKAERHRAMLEAYRQTIRAEMSDNDIPSSSWEGPQSAFSWGSDPFQLSTFGILSPMVLHGVSNLSLSNSSEQPLAVDPKALVSPLSVDSFNTSGTQADFGMGLGVGMLDAALTQQEVDVIMGTASDVSSALPLVSPSQSPPPSAITSVSLGRSTPPPISPSRSVASSASPTAVISVQPTPIPVIFATAPNEKTSAMVALPTSVPDLTQTSTIASVSAPPLTSTSTRSSRAVNGTKNVTSCVHPPFATNTSASNSSMTSGSFKSCTQTSSGAPSRSSTPSTIASSNNNCNGSGNKSGGKIATITKPLCPGVDACVVDNIPVYAHIYESKNGPGKQVLLRRLDTDFVNANALLQALGVSPSKHSEYLDHPISQARLAARHVVSPSISGVEYSHGVSGIWVHLSEAREFARRAQLTEGSLLASLLREDLFQLFATLAGLKPDHPPSESFGLPFVPRRHSSPSTTSTNSKSTSNPLSLSASALSSNHIRSGIGASDSTSAPKTPLVRSAVTAPEGCPQPKRRRATISSPVTKKLRHSEDLVPIDHVQPQAKASIARTKNVTVPKRSTRASIGSVPLRASTGK</sequence>
<dbReference type="SUPFAM" id="SSF54616">
    <property type="entry name" value="DNA-binding domain of Mlu1-box binding protein MBP1"/>
    <property type="match status" value="1"/>
</dbReference>
<dbReference type="Pfam" id="PF25318">
    <property type="entry name" value="WHD_GDS1"/>
    <property type="match status" value="1"/>
</dbReference>
<feature type="region of interest" description="Disordered" evidence="2">
    <location>
        <begin position="1271"/>
        <end position="1405"/>
    </location>
</feature>
<feature type="region of interest" description="Disordered" evidence="2">
    <location>
        <begin position="959"/>
        <end position="992"/>
    </location>
</feature>
<feature type="compositionally biased region" description="Low complexity" evidence="2">
    <location>
        <begin position="1284"/>
        <end position="1309"/>
    </location>
</feature>
<reference evidence="4" key="1">
    <citation type="submission" date="2016-06" db="EMBL/GenBank/DDBJ databases">
        <authorList>
            <person name="Cuomo C."/>
            <person name="Litvintseva A."/>
            <person name="Heitman J."/>
            <person name="Chen Y."/>
            <person name="Sun S."/>
            <person name="Springer D."/>
            <person name="Dromer F."/>
            <person name="Young S."/>
            <person name="Zeng Q."/>
            <person name="Chapman S."/>
            <person name="Gujja S."/>
            <person name="Saif S."/>
            <person name="Birren B."/>
        </authorList>
    </citation>
    <scope>NUCLEOTIDE SEQUENCE</scope>
    <source>
        <strain evidence="4">CBS 7841</strain>
    </source>
</reference>
<protein>
    <recommendedName>
        <fullName evidence="3">HTH APSES-type domain-containing protein</fullName>
    </recommendedName>
</protein>
<accession>A0AAJ8JRJ9</accession>
<feature type="coiled-coil region" evidence="1">
    <location>
        <begin position="805"/>
        <end position="843"/>
    </location>
</feature>
<feature type="region of interest" description="Disordered" evidence="2">
    <location>
        <begin position="1"/>
        <end position="63"/>
    </location>
</feature>
<reference evidence="4" key="3">
    <citation type="submission" date="2024-01" db="EMBL/GenBank/DDBJ databases">
        <authorList>
            <person name="Coelho M.A."/>
            <person name="David-Palma M."/>
            <person name="Shea T."/>
            <person name="Sun S."/>
            <person name="Cuomo C.A."/>
            <person name="Heitman J."/>
        </authorList>
    </citation>
    <scope>NUCLEOTIDE SEQUENCE</scope>
    <source>
        <strain evidence="4">CBS 7841</strain>
    </source>
</reference>
<evidence type="ECO:0000256" key="2">
    <source>
        <dbReference type="SAM" id="MobiDB-lite"/>
    </source>
</evidence>
<dbReference type="InterPro" id="IPR003163">
    <property type="entry name" value="Tscrpt_reg_HTH_APSES-type"/>
</dbReference>
<feature type="compositionally biased region" description="Low complexity" evidence="2">
    <location>
        <begin position="23"/>
        <end position="52"/>
    </location>
</feature>
<feature type="compositionally biased region" description="Polar residues" evidence="2">
    <location>
        <begin position="675"/>
        <end position="686"/>
    </location>
</feature>
<gene>
    <name evidence="4" type="ORF">L203_102305</name>
</gene>
<dbReference type="InterPro" id="IPR057511">
    <property type="entry name" value="WH_GDS1"/>
</dbReference>